<accession>K3WU01</accession>
<dbReference type="EMBL" id="GL376613">
    <property type="status" value="NOT_ANNOTATED_CDS"/>
    <property type="molecule type" value="Genomic_DNA"/>
</dbReference>
<feature type="coiled-coil region" evidence="2">
    <location>
        <begin position="361"/>
        <end position="420"/>
    </location>
</feature>
<name>K3WU01_GLOUD</name>
<feature type="compositionally biased region" description="Acidic residues" evidence="3">
    <location>
        <begin position="554"/>
        <end position="565"/>
    </location>
</feature>
<dbReference type="PANTHER" id="PTHR21694">
    <property type="entry name" value="COILED-COIL DOMAIN-CONTAINING PROTEIN 63"/>
    <property type="match status" value="1"/>
</dbReference>
<proteinExistence type="predicted"/>
<dbReference type="PANTHER" id="PTHR21694:SF18">
    <property type="entry name" value="COILED-COIL DOMAIN-CONTAINING PROTEIN 63"/>
    <property type="match status" value="1"/>
</dbReference>
<evidence type="ECO:0000259" key="4">
    <source>
        <dbReference type="Pfam" id="PF21773"/>
    </source>
</evidence>
<dbReference type="STRING" id="431595.K3WU01"/>
<dbReference type="VEuPathDB" id="FungiDB:PYU1_G008431"/>
<evidence type="ECO:0000313" key="5">
    <source>
        <dbReference type="EnsemblProtists" id="PYU1_T008447"/>
    </source>
</evidence>
<dbReference type="InterPro" id="IPR049258">
    <property type="entry name" value="ODAD1_CC"/>
</dbReference>
<dbReference type="Pfam" id="PF21773">
    <property type="entry name" value="ODAD1_CC"/>
    <property type="match status" value="2"/>
</dbReference>
<dbReference type="HOGENOM" id="CLU_020003_0_0_1"/>
<reference evidence="6" key="1">
    <citation type="journal article" date="2010" name="Genome Biol.">
        <title>Genome sequence of the necrotrophic plant pathogen Pythium ultimum reveals original pathogenicity mechanisms and effector repertoire.</title>
        <authorList>
            <person name="Levesque C.A."/>
            <person name="Brouwer H."/>
            <person name="Cano L."/>
            <person name="Hamilton J.P."/>
            <person name="Holt C."/>
            <person name="Huitema E."/>
            <person name="Raffaele S."/>
            <person name="Robideau G.P."/>
            <person name="Thines M."/>
            <person name="Win J."/>
            <person name="Zerillo M.M."/>
            <person name="Beakes G.W."/>
            <person name="Boore J.L."/>
            <person name="Busam D."/>
            <person name="Dumas B."/>
            <person name="Ferriera S."/>
            <person name="Fuerstenberg S.I."/>
            <person name="Gachon C.M."/>
            <person name="Gaulin E."/>
            <person name="Govers F."/>
            <person name="Grenville-Briggs L."/>
            <person name="Horner N."/>
            <person name="Hostetler J."/>
            <person name="Jiang R.H."/>
            <person name="Johnson J."/>
            <person name="Krajaejun T."/>
            <person name="Lin H."/>
            <person name="Meijer H.J."/>
            <person name="Moore B."/>
            <person name="Morris P."/>
            <person name="Phuntmart V."/>
            <person name="Puiu D."/>
            <person name="Shetty J."/>
            <person name="Stajich J.E."/>
            <person name="Tripathy S."/>
            <person name="Wawra S."/>
            <person name="van West P."/>
            <person name="Whitty B.R."/>
            <person name="Coutinho P.M."/>
            <person name="Henrissat B."/>
            <person name="Martin F."/>
            <person name="Thomas P.D."/>
            <person name="Tyler B.M."/>
            <person name="De Vries R.P."/>
            <person name="Kamoun S."/>
            <person name="Yandell M."/>
            <person name="Tisserat N."/>
            <person name="Buell C.R."/>
        </authorList>
    </citation>
    <scope>NUCLEOTIDE SEQUENCE</scope>
    <source>
        <strain evidence="6">DAOM:BR144</strain>
    </source>
</reference>
<feature type="compositionally biased region" description="Basic residues" evidence="3">
    <location>
        <begin position="586"/>
        <end position="598"/>
    </location>
</feature>
<dbReference type="AlphaFoldDB" id="K3WU01"/>
<feature type="domain" description="ODAD1 central coiled coil region" evidence="4">
    <location>
        <begin position="135"/>
        <end position="243"/>
    </location>
</feature>
<evidence type="ECO:0000313" key="6">
    <source>
        <dbReference type="Proteomes" id="UP000019132"/>
    </source>
</evidence>
<dbReference type="eggNOG" id="ENOG502QVEQ">
    <property type="taxonomic scope" value="Eukaryota"/>
</dbReference>
<sequence length="598" mass="66210">MSNGNPLATGGNNIFSPRHNGGTGNGSSSSRDPSSNNYNRYHLPSNGSRTPRVFPPDIGSIPLSPSKLDSPMFRERVQTLMQQGDSYAKRLDFERRRSQELDLCLVRLRELHSETRKKLCNTTNAQLCAATSDVKSIRTLENRLDKVLTRYNEVCNANKRLRDEIQSLRREKVQQQHVHEKLERETHAKQTEIAKITSAAQSAGDARDRANRQAEAIRAQLADDGDDFENGWIERKVQLEQDRANIRDIPRLRTPKHVGGNRLQPGGLMSSASPGGTGSNGLPGGFKLLSTPDVKLRDETLKNVWLLNEKESDLRRQSERLKAVEDGLTKIKKKTGVNDADELAKALLLAEEKNFSLFNMINELNTEMEALEIENNGLEELIEQCKGSGHNSDSYRQELKQHLEDQIEKSKQKVAFFELRHGESAEAMETMKNGAMNIFHKVGHIDEAFTQQLLTHGVTDVTMTKLLGIIAQRIGELVDIHNIATNAPISPLKPEGVMGDGGSSHLKAAARAGGPDKKSSNGGHSHNNSNNNGATNLGGGGGFPFRPMPPTADDFGDSDNDDQQDDSMLRPCKISEIQEKTAAAVGRRKEKQQTRAKR</sequence>
<evidence type="ECO:0000256" key="2">
    <source>
        <dbReference type="SAM" id="Coils"/>
    </source>
</evidence>
<feature type="coiled-coil region" evidence="2">
    <location>
        <begin position="151"/>
        <end position="185"/>
    </location>
</feature>
<dbReference type="EnsemblProtists" id="PYU1_T008447">
    <property type="protein sequence ID" value="PYU1_T008447"/>
    <property type="gene ID" value="PYU1_G008431"/>
</dbReference>
<organism evidence="5 6">
    <name type="scientific">Globisporangium ultimum (strain ATCC 200006 / CBS 805.95 / DAOM BR144)</name>
    <name type="common">Pythium ultimum</name>
    <dbReference type="NCBI Taxonomy" id="431595"/>
    <lineage>
        <taxon>Eukaryota</taxon>
        <taxon>Sar</taxon>
        <taxon>Stramenopiles</taxon>
        <taxon>Oomycota</taxon>
        <taxon>Peronosporomycetes</taxon>
        <taxon>Pythiales</taxon>
        <taxon>Pythiaceae</taxon>
        <taxon>Globisporangium</taxon>
    </lineage>
</organism>
<feature type="domain" description="ODAD1 central coiled coil region" evidence="4">
    <location>
        <begin position="311"/>
        <end position="452"/>
    </location>
</feature>
<dbReference type="InParanoid" id="K3WU01"/>
<feature type="compositionally biased region" description="Low complexity" evidence="3">
    <location>
        <begin position="520"/>
        <end position="535"/>
    </location>
</feature>
<reference evidence="6" key="2">
    <citation type="submission" date="2010-04" db="EMBL/GenBank/DDBJ databases">
        <authorList>
            <person name="Buell R."/>
            <person name="Hamilton J."/>
            <person name="Hostetler J."/>
        </authorList>
    </citation>
    <scope>NUCLEOTIDE SEQUENCE [LARGE SCALE GENOMIC DNA]</scope>
    <source>
        <strain evidence="6">DAOM:BR144</strain>
    </source>
</reference>
<feature type="compositionally biased region" description="Polar residues" evidence="3">
    <location>
        <begin position="1"/>
        <end position="15"/>
    </location>
</feature>
<feature type="region of interest" description="Disordered" evidence="3">
    <location>
        <begin position="488"/>
        <end position="598"/>
    </location>
</feature>
<evidence type="ECO:0000256" key="3">
    <source>
        <dbReference type="SAM" id="MobiDB-lite"/>
    </source>
</evidence>
<protein>
    <recommendedName>
        <fullName evidence="4">ODAD1 central coiled coil region domain-containing protein</fullName>
    </recommendedName>
</protein>
<feature type="region of interest" description="Disordered" evidence="3">
    <location>
        <begin position="1"/>
        <end position="54"/>
    </location>
</feature>
<feature type="compositionally biased region" description="Low complexity" evidence="3">
    <location>
        <begin position="26"/>
        <end position="41"/>
    </location>
</feature>
<keyword evidence="6" id="KW-1185">Reference proteome</keyword>
<dbReference type="OMA" id="SRPHFIN"/>
<feature type="region of interest" description="Disordered" evidence="3">
    <location>
        <begin position="253"/>
        <end position="276"/>
    </location>
</feature>
<reference evidence="5" key="3">
    <citation type="submission" date="2015-02" db="UniProtKB">
        <authorList>
            <consortium name="EnsemblProtists"/>
        </authorList>
    </citation>
    <scope>IDENTIFICATION</scope>
    <source>
        <strain evidence="5">DAOM BR144</strain>
    </source>
</reference>
<keyword evidence="1 2" id="KW-0175">Coiled coil</keyword>
<dbReference type="InterPro" id="IPR051876">
    <property type="entry name" value="ODA-DC/CCD"/>
</dbReference>
<feature type="coiled-coil region" evidence="2">
    <location>
        <begin position="307"/>
        <end position="334"/>
    </location>
</feature>
<evidence type="ECO:0000256" key="1">
    <source>
        <dbReference type="ARBA" id="ARBA00023054"/>
    </source>
</evidence>
<dbReference type="Proteomes" id="UP000019132">
    <property type="component" value="Unassembled WGS sequence"/>
</dbReference>